<keyword evidence="1" id="KW-0812">Transmembrane</keyword>
<feature type="transmembrane region" description="Helical" evidence="1">
    <location>
        <begin position="161"/>
        <end position="182"/>
    </location>
</feature>
<keyword evidence="1" id="KW-0472">Membrane</keyword>
<feature type="transmembrane region" description="Helical" evidence="1">
    <location>
        <begin position="108"/>
        <end position="125"/>
    </location>
</feature>
<feature type="transmembrane region" description="Helical" evidence="1">
    <location>
        <begin position="270"/>
        <end position="288"/>
    </location>
</feature>
<feature type="transmembrane region" description="Helical" evidence="1">
    <location>
        <begin position="194"/>
        <end position="213"/>
    </location>
</feature>
<accession>A0ABR4PMJ2</accession>
<dbReference type="InterPro" id="IPR052979">
    <property type="entry name" value="Adenylate-forming_domain"/>
</dbReference>
<feature type="transmembrane region" description="Helical" evidence="1">
    <location>
        <begin position="233"/>
        <end position="250"/>
    </location>
</feature>
<dbReference type="PANTHER" id="PTHR33927">
    <property type="entry name" value="TRANSMEMBRANE PROTEIN"/>
    <property type="match status" value="1"/>
</dbReference>
<gene>
    <name evidence="2" type="ORF">PVAG01_03810</name>
</gene>
<evidence type="ECO:0000256" key="1">
    <source>
        <dbReference type="SAM" id="Phobius"/>
    </source>
</evidence>
<reference evidence="2 3" key="1">
    <citation type="submission" date="2024-06" db="EMBL/GenBank/DDBJ databases">
        <title>Complete genome of Phlyctema vagabunda strain 19-DSS-EL-015.</title>
        <authorList>
            <person name="Fiorenzani C."/>
        </authorList>
    </citation>
    <scope>NUCLEOTIDE SEQUENCE [LARGE SCALE GENOMIC DNA]</scope>
    <source>
        <strain evidence="2 3">19-DSS-EL-015</strain>
    </source>
</reference>
<evidence type="ECO:0000313" key="3">
    <source>
        <dbReference type="Proteomes" id="UP001629113"/>
    </source>
</evidence>
<feature type="transmembrane region" description="Helical" evidence="1">
    <location>
        <begin position="76"/>
        <end position="96"/>
    </location>
</feature>
<proteinExistence type="predicted"/>
<keyword evidence="3" id="KW-1185">Reference proteome</keyword>
<organism evidence="2 3">
    <name type="scientific">Phlyctema vagabunda</name>
    <dbReference type="NCBI Taxonomy" id="108571"/>
    <lineage>
        <taxon>Eukaryota</taxon>
        <taxon>Fungi</taxon>
        <taxon>Dikarya</taxon>
        <taxon>Ascomycota</taxon>
        <taxon>Pezizomycotina</taxon>
        <taxon>Leotiomycetes</taxon>
        <taxon>Helotiales</taxon>
        <taxon>Dermateaceae</taxon>
        <taxon>Phlyctema</taxon>
    </lineage>
</organism>
<evidence type="ECO:0000313" key="2">
    <source>
        <dbReference type="EMBL" id="KAL3424529.1"/>
    </source>
</evidence>
<comment type="caution">
    <text evidence="2">The sequence shown here is derived from an EMBL/GenBank/DDBJ whole genome shotgun (WGS) entry which is preliminary data.</text>
</comment>
<dbReference type="PANTHER" id="PTHR33927:SF5">
    <property type="entry name" value="ENZYME, PUTATIVE (AFU_ORTHOLOGUE AFUA_8G01222)-RELATED"/>
    <property type="match status" value="1"/>
</dbReference>
<name>A0ABR4PMJ2_9HELO</name>
<sequence length="496" mass="55113">MSRPQSVVAARPRPTDSGVCLPLPSALDKPIPLVKPSLSSLGEAGREDLERNSDVILPPKRRNRILRHARHTFCTVYHRLFSFVFIANLTGLGGLLSRNHRWIASPPLSAFATAAAANILVALLIRQDYVVNLLFKITWFIPLSAPLRLRRILAKVYEYGGVHSGAATCSVVWFFLLTGFLTNEYVRGHVAPDPGAILVFTYLLVTLLLVLCVSAHPRLRLKWHNTFENIHRLGGWCALAIFWVEIVLFVRTSQSSKSPSLIILLIQEPAFWFLLVASLHTIAPWLRLHKMPVEAERLSDHAIRLHFKEKVSLFVGIRISDAPLKEWHSFACIPSRDGGKSGGSVLISAAGDWTRKTIANPQASYYVKGVPVTGVLCMAQIFRRIVIVTTGSGIGPCLGVMQDIPSTSCRVIWSTPSPLKTYGEDICSAVTEVDPNALVWDTKLKGRPDLVQLTYNLYRESNAEAVFVISNPKLTRKVVYGMESRRVPAFGPIWDS</sequence>
<protein>
    <submittedName>
        <fullName evidence="2">Nonribosomal peptide synthetase 12</fullName>
    </submittedName>
</protein>
<keyword evidence="1" id="KW-1133">Transmembrane helix</keyword>
<dbReference type="EMBL" id="JBFCZG010000003">
    <property type="protein sequence ID" value="KAL3424529.1"/>
    <property type="molecule type" value="Genomic_DNA"/>
</dbReference>
<dbReference type="Proteomes" id="UP001629113">
    <property type="component" value="Unassembled WGS sequence"/>
</dbReference>